<dbReference type="EMBL" id="ATFF01000006">
    <property type="protein sequence ID" value="EPF30748.1"/>
    <property type="molecule type" value="Genomic_DNA"/>
</dbReference>
<dbReference type="AlphaFoldDB" id="S3JXQ3"/>
<dbReference type="PANTHER" id="PTHR30508:SF1">
    <property type="entry name" value="UPF0051 PROTEIN ABCI8, CHLOROPLASTIC-RELATED"/>
    <property type="match status" value="1"/>
</dbReference>
<dbReference type="Pfam" id="PF01458">
    <property type="entry name" value="SUFBD_core"/>
    <property type="match status" value="1"/>
</dbReference>
<keyword evidence="4" id="KW-1185">Reference proteome</keyword>
<evidence type="ECO:0000313" key="3">
    <source>
        <dbReference type="EMBL" id="EPF30748.1"/>
    </source>
</evidence>
<comment type="similarity">
    <text evidence="1">Belongs to the iron-sulfur cluster assembly SufBD family.</text>
</comment>
<dbReference type="HOGENOM" id="CLU_026231_2_1_12"/>
<protein>
    <recommendedName>
        <fullName evidence="2">SUF system FeS cluster assembly SufBD core domain-containing protein</fullName>
    </recommendedName>
</protein>
<dbReference type="InterPro" id="IPR000825">
    <property type="entry name" value="SUF_FeS_clus_asmbl_SufBD_core"/>
</dbReference>
<dbReference type="STRING" id="1125699.HMPREF9194_01067"/>
<dbReference type="OrthoDB" id="9768262at2"/>
<evidence type="ECO:0000256" key="1">
    <source>
        <dbReference type="ARBA" id="ARBA00043967"/>
    </source>
</evidence>
<dbReference type="PATRIC" id="fig|1125699.3.peg.1092"/>
<dbReference type="InterPro" id="IPR055346">
    <property type="entry name" value="Fe-S_cluster_assembly_SufBD"/>
</dbReference>
<dbReference type="eggNOG" id="COG0719">
    <property type="taxonomic scope" value="Bacteria"/>
</dbReference>
<dbReference type="PANTHER" id="PTHR30508">
    <property type="entry name" value="FES CLUSTER ASSEMBLY PROTEIN SUF"/>
    <property type="match status" value="1"/>
</dbReference>
<sequence>MSHTLNINNMPTRTWSWLKINSTPFSTDAVFSGDGNPHTAELPEGVEYSERVSASQYANLETGCGTEIGTHFFKNAEASLFTVKKGRHIKTPLVIDFDLNGKSATSAFQIIKAEEGASVTVIFRYRSPKNAGGMQILRTICDAEKNAFIHLVKVQLLGDGFVQVDDIGTTCAEGGRVELTHVILGGKETYTGATGTLPAFGGSFKADTAYLCRAEQKLDMNYVVRQIGKKTDCQMNAKGTLCDRASKTYRGSIDFINGCTGSTGNEYEEVLLLSPDVVNKSIPLILCGEEDIAGEHGSTIGKLGEDMLFYMQSRGIAKHEAEKLMARAKVSSVASLIPDEGTVELINTYMDEAFSSDK</sequence>
<dbReference type="RefSeq" id="WP_016525359.1">
    <property type="nucleotide sequence ID" value="NZ_KE332518.1"/>
</dbReference>
<accession>S3JXQ3</accession>
<comment type="caution">
    <text evidence="3">The sequence shown here is derived from an EMBL/GenBank/DDBJ whole genome shotgun (WGS) entry which is preliminary data.</text>
</comment>
<name>S3JXQ3_TREMA</name>
<gene>
    <name evidence="3" type="ORF">HMPREF9194_01067</name>
</gene>
<feature type="domain" description="SUF system FeS cluster assembly SufBD core" evidence="2">
    <location>
        <begin position="109"/>
        <end position="328"/>
    </location>
</feature>
<evidence type="ECO:0000313" key="4">
    <source>
        <dbReference type="Proteomes" id="UP000014541"/>
    </source>
</evidence>
<evidence type="ECO:0000259" key="2">
    <source>
        <dbReference type="Pfam" id="PF01458"/>
    </source>
</evidence>
<proteinExistence type="inferred from homology"/>
<dbReference type="InterPro" id="IPR037284">
    <property type="entry name" value="SUF_FeS_clus_asmbl_SufBD_sf"/>
</dbReference>
<dbReference type="SUPFAM" id="SSF101960">
    <property type="entry name" value="Stabilizer of iron transporter SufD"/>
    <property type="match status" value="1"/>
</dbReference>
<dbReference type="Proteomes" id="UP000014541">
    <property type="component" value="Unassembled WGS sequence"/>
</dbReference>
<reference evidence="3 4" key="1">
    <citation type="submission" date="2013-04" db="EMBL/GenBank/DDBJ databases">
        <title>The Genome Sequence of Treponema maltophilum ATCC 51939.</title>
        <authorList>
            <consortium name="The Broad Institute Genomics Platform"/>
            <person name="Earl A."/>
            <person name="Ward D."/>
            <person name="Feldgarden M."/>
            <person name="Gevers D."/>
            <person name="Leonetti C."/>
            <person name="Blanton J.M."/>
            <person name="Dewhirst F.E."/>
            <person name="Izard J."/>
            <person name="Walker B."/>
            <person name="Young S."/>
            <person name="Zeng Q."/>
            <person name="Gargeya S."/>
            <person name="Fitzgerald M."/>
            <person name="Haas B."/>
            <person name="Abouelleil A."/>
            <person name="Allen A.W."/>
            <person name="Alvarado L."/>
            <person name="Arachchi H.M."/>
            <person name="Berlin A.M."/>
            <person name="Chapman S.B."/>
            <person name="Gainer-Dewar J."/>
            <person name="Goldberg J."/>
            <person name="Griggs A."/>
            <person name="Gujja S."/>
            <person name="Hansen M."/>
            <person name="Howarth C."/>
            <person name="Imamovic A."/>
            <person name="Ireland A."/>
            <person name="Larimer J."/>
            <person name="McCowan C."/>
            <person name="Murphy C."/>
            <person name="Pearson M."/>
            <person name="Poon T.W."/>
            <person name="Priest M."/>
            <person name="Roberts A."/>
            <person name="Saif S."/>
            <person name="Shea T."/>
            <person name="Sisk P."/>
            <person name="Sykes S."/>
            <person name="Wortman J."/>
            <person name="Nusbaum C."/>
            <person name="Birren B."/>
        </authorList>
    </citation>
    <scope>NUCLEOTIDE SEQUENCE [LARGE SCALE GENOMIC DNA]</scope>
    <source>
        <strain evidence="3 4">ATCC 51939</strain>
    </source>
</reference>
<dbReference type="GO" id="GO:0016226">
    <property type="term" value="P:iron-sulfur cluster assembly"/>
    <property type="evidence" value="ECO:0007669"/>
    <property type="project" value="InterPro"/>
</dbReference>
<organism evidence="3 4">
    <name type="scientific">Treponema maltophilum ATCC 51939</name>
    <dbReference type="NCBI Taxonomy" id="1125699"/>
    <lineage>
        <taxon>Bacteria</taxon>
        <taxon>Pseudomonadati</taxon>
        <taxon>Spirochaetota</taxon>
        <taxon>Spirochaetia</taxon>
        <taxon>Spirochaetales</taxon>
        <taxon>Treponemataceae</taxon>
        <taxon>Treponema</taxon>
    </lineage>
</organism>